<accession>A0A643EZL8</accession>
<protein>
    <submittedName>
        <fullName evidence="1">Uncharacterized protein</fullName>
    </submittedName>
</protein>
<dbReference type="EMBL" id="VZPE01000004">
    <property type="protein sequence ID" value="KAB0571252.1"/>
    <property type="molecule type" value="Genomic_DNA"/>
</dbReference>
<organism evidence="1">
    <name type="scientific">Brucella pituitosa</name>
    <dbReference type="NCBI Taxonomy" id="571256"/>
    <lineage>
        <taxon>Bacteria</taxon>
        <taxon>Pseudomonadati</taxon>
        <taxon>Pseudomonadota</taxon>
        <taxon>Alphaproteobacteria</taxon>
        <taxon>Hyphomicrobiales</taxon>
        <taxon>Brucellaceae</taxon>
        <taxon>Brucella/Ochrobactrum group</taxon>
        <taxon>Brucella</taxon>
    </lineage>
</organism>
<reference evidence="1" key="1">
    <citation type="submission" date="2019-09" db="EMBL/GenBank/DDBJ databases">
        <title>Draft genome sequences of 48 bacterial type strains from the CCUG.</title>
        <authorList>
            <person name="Tunovic T."/>
            <person name="Pineiro-Iglesias B."/>
            <person name="Unosson C."/>
            <person name="Inganas E."/>
            <person name="Ohlen M."/>
            <person name="Cardew S."/>
            <person name="Jensie-Markopoulos S."/>
            <person name="Salva-Serra F."/>
            <person name="Jaen-Luchoro D."/>
            <person name="Karlsson R."/>
            <person name="Svensson-Stadler L."/>
            <person name="Chun J."/>
            <person name="Moore E."/>
        </authorList>
    </citation>
    <scope>NUCLEOTIDE SEQUENCE</scope>
    <source>
        <strain evidence="1">CCUG 50899</strain>
    </source>
</reference>
<dbReference type="AlphaFoldDB" id="A0A643EZL8"/>
<proteinExistence type="predicted"/>
<sequence>MPIPNVETLLIMERIKSEALAKAFEEVAVLLAGRIDHGHYRALNKRLVEVVERMPVIPLKYAAGVEIAALDQQMIKQNAIGLTIHAIDDAFKLARKRLRR</sequence>
<gene>
    <name evidence="1" type="ORF">F7Q93_11035</name>
</gene>
<evidence type="ECO:0000313" key="1">
    <source>
        <dbReference type="EMBL" id="KAB0571252.1"/>
    </source>
</evidence>
<dbReference type="RefSeq" id="WP_128094326.1">
    <property type="nucleotide sequence ID" value="NZ_JBHEEN010000004.1"/>
</dbReference>
<comment type="caution">
    <text evidence="1">The sequence shown here is derived from an EMBL/GenBank/DDBJ whole genome shotgun (WGS) entry which is preliminary data.</text>
</comment>
<name>A0A643EZL8_9HYPH</name>